<dbReference type="GO" id="GO:0005634">
    <property type="term" value="C:nucleus"/>
    <property type="evidence" value="ECO:0007669"/>
    <property type="project" value="UniProtKB-SubCell"/>
</dbReference>
<reference evidence="15" key="1">
    <citation type="submission" date="2016-05" db="EMBL/GenBank/DDBJ databases">
        <title>Comparative genomics of biotechnologically important yeasts.</title>
        <authorList>
            <consortium name="DOE Joint Genome Institute"/>
            <person name="Riley R."/>
            <person name="Haridas S."/>
            <person name="Wolfe K.H."/>
            <person name="Lopes M.R."/>
            <person name="Hittinger C.T."/>
            <person name="Goker M."/>
            <person name="Salamov A."/>
            <person name="Wisecaver J."/>
            <person name="Long T.M."/>
            <person name="Aerts A.L."/>
            <person name="Barry K."/>
            <person name="Choi C."/>
            <person name="Clum A."/>
            <person name="Coughlan A.Y."/>
            <person name="Deshpande S."/>
            <person name="Douglass A.P."/>
            <person name="Hanson S.J."/>
            <person name="Klenk H.-P."/>
            <person name="Labutti K."/>
            <person name="Lapidus A."/>
            <person name="Lindquist E."/>
            <person name="Lipzen A."/>
            <person name="Meier-Kolthoff J.P."/>
            <person name="Ohm R.A."/>
            <person name="Otillar R.P."/>
            <person name="Pangilinan J."/>
            <person name="Peng Y."/>
            <person name="Rokas A."/>
            <person name="Rosa C.A."/>
            <person name="Scheuner C."/>
            <person name="Sibirny A.A."/>
            <person name="Slot J.C."/>
            <person name="Stielow J.B."/>
            <person name="Sun H."/>
            <person name="Kurtzman C.P."/>
            <person name="Blackwell M."/>
            <person name="Grigoriev I.V."/>
            <person name="Jeffries T.W."/>
        </authorList>
    </citation>
    <scope>NUCLEOTIDE SEQUENCE [LARGE SCALE GENOMIC DNA]</scope>
    <source>
        <strain evidence="15">NRRL Y-2460</strain>
    </source>
</reference>
<evidence type="ECO:0000256" key="10">
    <source>
        <dbReference type="ARBA" id="ARBA00023186"/>
    </source>
</evidence>
<dbReference type="GO" id="GO:0003690">
    <property type="term" value="F:double-stranded DNA binding"/>
    <property type="evidence" value="ECO:0007669"/>
    <property type="project" value="EnsemblFungi"/>
</dbReference>
<keyword evidence="8" id="KW-0238">DNA-binding</keyword>
<evidence type="ECO:0000259" key="13">
    <source>
        <dbReference type="SMART" id="SM01287"/>
    </source>
</evidence>
<organism evidence="14 15">
    <name type="scientific">Pachysolen tannophilus NRRL Y-2460</name>
    <dbReference type="NCBI Taxonomy" id="669874"/>
    <lineage>
        <taxon>Eukaryota</taxon>
        <taxon>Fungi</taxon>
        <taxon>Dikarya</taxon>
        <taxon>Ascomycota</taxon>
        <taxon>Saccharomycotina</taxon>
        <taxon>Pichiomycetes</taxon>
        <taxon>Pachysolenaceae</taxon>
        <taxon>Pachysolen</taxon>
    </lineage>
</organism>
<protein>
    <recommendedName>
        <fullName evidence="4">Histone chaperone RTT106</fullName>
    </recommendedName>
    <alternativeName>
        <fullName evidence="5">Histone chaperone rtt106</fullName>
    </alternativeName>
</protein>
<dbReference type="PANTHER" id="PTHR45849">
    <property type="entry name" value="FACT COMPLEX SUBUNIT SSRP1"/>
    <property type="match status" value="1"/>
</dbReference>
<evidence type="ECO:0000256" key="11">
    <source>
        <dbReference type="ARBA" id="ARBA00023242"/>
    </source>
</evidence>
<name>A0A1E4TWB1_PACTA</name>
<dbReference type="SUPFAM" id="SSF50729">
    <property type="entry name" value="PH domain-like"/>
    <property type="match status" value="1"/>
</dbReference>
<evidence type="ECO:0000256" key="5">
    <source>
        <dbReference type="ARBA" id="ARBA00018462"/>
    </source>
</evidence>
<dbReference type="Pfam" id="PF08512">
    <property type="entry name" value="Rttp106-like_middle"/>
    <property type="match status" value="1"/>
</dbReference>
<keyword evidence="6" id="KW-0158">Chromosome</keyword>
<keyword evidence="9" id="KW-0804">Transcription</keyword>
<keyword evidence="11" id="KW-0539">Nucleus</keyword>
<feature type="region of interest" description="Disordered" evidence="12">
    <location>
        <begin position="319"/>
        <end position="391"/>
    </location>
</feature>
<dbReference type="GO" id="GO:0006368">
    <property type="term" value="P:transcription elongation by RNA polymerase II"/>
    <property type="evidence" value="ECO:0007669"/>
    <property type="project" value="EnsemblFungi"/>
</dbReference>
<evidence type="ECO:0000256" key="4">
    <source>
        <dbReference type="ARBA" id="ARBA00017355"/>
    </source>
</evidence>
<proteinExistence type="inferred from homology"/>
<dbReference type="InterPro" id="IPR013719">
    <property type="entry name" value="RTT106/SPT16-like_middle_dom"/>
</dbReference>
<dbReference type="Gene3D" id="2.30.29.30">
    <property type="entry name" value="Pleckstrin-homology domain (PH domain)/Phosphotyrosine-binding domain (PTB)"/>
    <property type="match status" value="1"/>
</dbReference>
<evidence type="ECO:0000256" key="1">
    <source>
        <dbReference type="ARBA" id="ARBA00004123"/>
    </source>
</evidence>
<dbReference type="GO" id="GO:0006335">
    <property type="term" value="P:DNA replication-dependent chromatin assembly"/>
    <property type="evidence" value="ECO:0007669"/>
    <property type="project" value="EnsemblFungi"/>
</dbReference>
<dbReference type="GO" id="GO:0042393">
    <property type="term" value="F:histone binding"/>
    <property type="evidence" value="ECO:0007669"/>
    <property type="project" value="EnsemblFungi"/>
</dbReference>
<sequence length="391" mass="45159">MSFTESLPLDLQKQIKDCISSYPETEQAFYNLYEYFQINGKKRKISNIDSESSLSCKNNSTTQPITSLKNFHIILQLPDLSVLSPLRKKLNFIFASKNSNNKQTPILALTRSIEDGAPEMVIDDLSKENIKFATLLPIPEKKNVKYLIFFYNKNAGNLFKNEPLLIQLNFENLNEQWLPILAQLKYNDLTSYLQRQCQICGFELNDPFNDKKSKSFYVEAYKGSKEGQLYFLPNHIIFGFKKPILFFQSTDIESITYSSITRITFNVTLVLNNDEKFEFSMIDQKDFENIDQYVKTKEFRDKSMTDELKAKKFSKNNDHEGILKQLEETETVSKGLDENENEDSDDDEDDDNFQFNEEESDSGGSGASSESEEENEDNGLEEEEDSGIEED</sequence>
<dbReference type="SMART" id="SM01287">
    <property type="entry name" value="Rtt106"/>
    <property type="match status" value="1"/>
</dbReference>
<keyword evidence="10" id="KW-0143">Chaperone</keyword>
<accession>A0A1E4TWB1</accession>
<dbReference type="InterPro" id="IPR040770">
    <property type="entry name" value="Rtt106_PH"/>
</dbReference>
<dbReference type="STRING" id="669874.A0A1E4TWB1"/>
<dbReference type="InterPro" id="IPR011993">
    <property type="entry name" value="PH-like_dom_sf"/>
</dbReference>
<evidence type="ECO:0000256" key="2">
    <source>
        <dbReference type="ARBA" id="ARBA00004286"/>
    </source>
</evidence>
<evidence type="ECO:0000256" key="6">
    <source>
        <dbReference type="ARBA" id="ARBA00022454"/>
    </source>
</evidence>
<dbReference type="InterPro" id="IPR050454">
    <property type="entry name" value="RTT106/SSRP1_HistChap/FACT"/>
</dbReference>
<comment type="subcellular location">
    <subcellularLocation>
        <location evidence="2">Chromosome</location>
    </subcellularLocation>
    <subcellularLocation>
        <location evidence="1">Nucleus</location>
    </subcellularLocation>
</comment>
<evidence type="ECO:0000256" key="3">
    <source>
        <dbReference type="ARBA" id="ARBA00006159"/>
    </source>
</evidence>
<evidence type="ECO:0000313" key="15">
    <source>
        <dbReference type="Proteomes" id="UP000094236"/>
    </source>
</evidence>
<dbReference type="AlphaFoldDB" id="A0A1E4TWB1"/>
<gene>
    <name evidence="14" type="ORF">PACTADRAFT_49439</name>
</gene>
<evidence type="ECO:0000256" key="12">
    <source>
        <dbReference type="SAM" id="MobiDB-lite"/>
    </source>
</evidence>
<evidence type="ECO:0000256" key="9">
    <source>
        <dbReference type="ARBA" id="ARBA00023163"/>
    </source>
</evidence>
<dbReference type="GO" id="GO:0031507">
    <property type="term" value="P:heterochromatin formation"/>
    <property type="evidence" value="ECO:0007669"/>
    <property type="project" value="EnsemblFungi"/>
</dbReference>
<dbReference type="OrthoDB" id="75754at2759"/>
<evidence type="ECO:0000313" key="14">
    <source>
        <dbReference type="EMBL" id="ODV96019.1"/>
    </source>
</evidence>
<feature type="compositionally biased region" description="Acidic residues" evidence="12">
    <location>
        <begin position="338"/>
        <end position="361"/>
    </location>
</feature>
<dbReference type="GO" id="GO:0031491">
    <property type="term" value="F:nucleosome binding"/>
    <property type="evidence" value="ECO:0007669"/>
    <property type="project" value="TreeGrafter"/>
</dbReference>
<dbReference type="GO" id="GO:0005694">
    <property type="term" value="C:chromosome"/>
    <property type="evidence" value="ECO:0007669"/>
    <property type="project" value="UniProtKB-SubCell"/>
</dbReference>
<dbReference type="GO" id="GO:0000122">
    <property type="term" value="P:negative regulation of transcription by RNA polymerase II"/>
    <property type="evidence" value="ECO:0007669"/>
    <property type="project" value="EnsemblFungi"/>
</dbReference>
<evidence type="ECO:0000256" key="7">
    <source>
        <dbReference type="ARBA" id="ARBA00023015"/>
    </source>
</evidence>
<dbReference type="EMBL" id="KV454013">
    <property type="protein sequence ID" value="ODV96019.1"/>
    <property type="molecule type" value="Genomic_DNA"/>
</dbReference>
<dbReference type="Gene3D" id="2.30.29.120">
    <property type="match status" value="1"/>
</dbReference>
<comment type="similarity">
    <text evidence="3">Belongs to the RTT106 family.</text>
</comment>
<dbReference type="GO" id="GO:0042802">
    <property type="term" value="F:identical protein binding"/>
    <property type="evidence" value="ECO:0007669"/>
    <property type="project" value="EnsemblFungi"/>
</dbReference>
<dbReference type="PANTHER" id="PTHR45849:SF3">
    <property type="entry name" value="HISTONE CHAPERONE RTT106"/>
    <property type="match status" value="1"/>
</dbReference>
<dbReference type="Proteomes" id="UP000094236">
    <property type="component" value="Unassembled WGS sequence"/>
</dbReference>
<evidence type="ECO:0000256" key="8">
    <source>
        <dbReference type="ARBA" id="ARBA00023125"/>
    </source>
</evidence>
<keyword evidence="7" id="KW-0805">Transcription regulation</keyword>
<feature type="domain" description="Histone chaperone RTT106/FACT complex subunit SPT16-like middle" evidence="13">
    <location>
        <begin position="215"/>
        <end position="304"/>
    </location>
</feature>
<feature type="compositionally biased region" description="Acidic residues" evidence="12">
    <location>
        <begin position="370"/>
        <end position="391"/>
    </location>
</feature>
<keyword evidence="15" id="KW-1185">Reference proteome</keyword>
<dbReference type="Pfam" id="PF18469">
    <property type="entry name" value="PH_18"/>
    <property type="match status" value="1"/>
</dbReference>